<dbReference type="Proteomes" id="UP001515480">
    <property type="component" value="Unassembled WGS sequence"/>
</dbReference>
<protein>
    <recommendedName>
        <fullName evidence="1">JmjC domain-containing protein</fullName>
    </recommendedName>
</protein>
<reference evidence="2 3" key="1">
    <citation type="journal article" date="2024" name="Science">
        <title>Giant polyketide synthase enzymes in the biosynthesis of giant marine polyether toxins.</title>
        <authorList>
            <person name="Fallon T.R."/>
            <person name="Shende V.V."/>
            <person name="Wierzbicki I.H."/>
            <person name="Pendleton A.L."/>
            <person name="Watervoot N.F."/>
            <person name="Auber R.P."/>
            <person name="Gonzalez D.J."/>
            <person name="Wisecaver J.H."/>
            <person name="Moore B.S."/>
        </authorList>
    </citation>
    <scope>NUCLEOTIDE SEQUENCE [LARGE SCALE GENOMIC DNA]</scope>
    <source>
        <strain evidence="2 3">12B1</strain>
    </source>
</reference>
<dbReference type="AlphaFoldDB" id="A0AB34IYW6"/>
<dbReference type="PROSITE" id="PS51184">
    <property type="entry name" value="JMJC"/>
    <property type="match status" value="1"/>
</dbReference>
<proteinExistence type="predicted"/>
<evidence type="ECO:0000313" key="3">
    <source>
        <dbReference type="Proteomes" id="UP001515480"/>
    </source>
</evidence>
<gene>
    <name evidence="2" type="ORF">AB1Y20_004308</name>
</gene>
<dbReference type="InterPro" id="IPR003347">
    <property type="entry name" value="JmjC_dom"/>
</dbReference>
<dbReference type="Gene3D" id="2.60.120.650">
    <property type="entry name" value="Cupin"/>
    <property type="match status" value="1"/>
</dbReference>
<evidence type="ECO:0000259" key="1">
    <source>
        <dbReference type="PROSITE" id="PS51184"/>
    </source>
</evidence>
<feature type="domain" description="JmjC" evidence="1">
    <location>
        <begin position="76"/>
        <end position="228"/>
    </location>
</feature>
<dbReference type="SUPFAM" id="SSF51197">
    <property type="entry name" value="Clavaminate synthase-like"/>
    <property type="match status" value="1"/>
</dbReference>
<comment type="caution">
    <text evidence="2">The sequence shown here is derived from an EMBL/GenBank/DDBJ whole genome shotgun (WGS) entry which is preliminary data.</text>
</comment>
<keyword evidence="3" id="KW-1185">Reference proteome</keyword>
<evidence type="ECO:0000313" key="2">
    <source>
        <dbReference type="EMBL" id="KAL1508188.1"/>
    </source>
</evidence>
<name>A0AB34IYW6_PRYPA</name>
<organism evidence="2 3">
    <name type="scientific">Prymnesium parvum</name>
    <name type="common">Toxic golden alga</name>
    <dbReference type="NCBI Taxonomy" id="97485"/>
    <lineage>
        <taxon>Eukaryota</taxon>
        <taxon>Haptista</taxon>
        <taxon>Haptophyta</taxon>
        <taxon>Prymnesiophyceae</taxon>
        <taxon>Prymnesiales</taxon>
        <taxon>Prymnesiaceae</taxon>
        <taxon>Prymnesium</taxon>
    </lineage>
</organism>
<dbReference type="EMBL" id="JBGBPQ010000016">
    <property type="protein sequence ID" value="KAL1508188.1"/>
    <property type="molecule type" value="Genomic_DNA"/>
</dbReference>
<accession>A0AB34IYW6</accession>
<sequence>MAMADFSGAMTEFSDCPRLDSRALTPSALWELMARDPRPRLLTGAPLDVDVIALLGARRQSGGFAFDELPPLPDDSPYRLLNPPDKEPRGVFAMLRARYPLPLLGDAFDLCPLLSIGRRGTGQTDLARHYHSATAMLLLQGEKLWALRPPDDAQCARSCPDPFDVCAFYASAAAPAPRCVQRAGETLLLPDGWYHGTCNRAEWTVGWGGNCGRRLPTAAAAAAAARFALSGAALVGAADARQVERRLLAAPRAAALDGARVEAAGGGGRAAALAARAFALQFANVSMGQALDELELMGMECTAFVIRNASVLPAAVWPRLAERGAIHLYVQLGAATSAGTTLSFRLPGSSQLHSHDVAPQYAAVWSSGALAGISRIRAARSACDSAMLCSVRRKPYRYARSKLCSRPTELI</sequence>